<evidence type="ECO:0000256" key="1">
    <source>
        <dbReference type="ARBA" id="ARBA00004123"/>
    </source>
</evidence>
<evidence type="ECO:0000256" key="11">
    <source>
        <dbReference type="ARBA" id="ARBA00048718"/>
    </source>
</evidence>
<dbReference type="OMA" id="VNAWGLN"/>
<evidence type="ECO:0000313" key="14">
    <source>
        <dbReference type="Proteomes" id="UP001652620"/>
    </source>
</evidence>
<reference evidence="13" key="1">
    <citation type="journal article" date="2014" name="BMC Genomics">
        <title>Characterizing the developmental transcriptome of the oriental fruit fly, Bactrocera dorsalis (Diptera: Tephritidae) through comparative genomic analysis with Drosophila melanogaster utilizing modENCODE datasets.</title>
        <authorList>
            <person name="Geib S.M."/>
            <person name="Calla B."/>
            <person name="Hall B."/>
            <person name="Hou S."/>
            <person name="Manoukis N.C."/>
        </authorList>
    </citation>
    <scope>NUCLEOTIDE SEQUENCE</scope>
    <source>
        <strain evidence="13">Punador</strain>
    </source>
</reference>
<evidence type="ECO:0000256" key="6">
    <source>
        <dbReference type="ARBA" id="ARBA00023242"/>
    </source>
</evidence>
<evidence type="ECO:0000313" key="15">
    <source>
        <dbReference type="RefSeq" id="XP_011205554.1"/>
    </source>
</evidence>
<organism evidence="13">
    <name type="scientific">Bactrocera dorsalis</name>
    <name type="common">Oriental fruit fly</name>
    <name type="synonym">Dacus dorsalis</name>
    <dbReference type="NCBI Taxonomy" id="27457"/>
    <lineage>
        <taxon>Eukaryota</taxon>
        <taxon>Metazoa</taxon>
        <taxon>Ecdysozoa</taxon>
        <taxon>Arthropoda</taxon>
        <taxon>Hexapoda</taxon>
        <taxon>Insecta</taxon>
        <taxon>Pterygota</taxon>
        <taxon>Neoptera</taxon>
        <taxon>Endopterygota</taxon>
        <taxon>Diptera</taxon>
        <taxon>Brachycera</taxon>
        <taxon>Muscomorpha</taxon>
        <taxon>Tephritoidea</taxon>
        <taxon>Tephritidae</taxon>
        <taxon>Bactrocera</taxon>
        <taxon>Bactrocera</taxon>
    </lineage>
</organism>
<evidence type="ECO:0000256" key="2">
    <source>
        <dbReference type="ARBA" id="ARBA00012386"/>
    </source>
</evidence>
<protein>
    <recommendedName>
        <fullName evidence="9">tRNA-uridine aminocarboxypropyltransferase 1</fullName>
        <ecNumber evidence="2">2.5.1.25</ecNumber>
    </recommendedName>
    <alternativeName>
        <fullName evidence="10">DTW domain-containing protein 1</fullName>
    </alternativeName>
</protein>
<evidence type="ECO:0000256" key="8">
    <source>
        <dbReference type="ARBA" id="ARBA00038290"/>
    </source>
</evidence>
<dbReference type="GO" id="GO:0005634">
    <property type="term" value="C:nucleus"/>
    <property type="evidence" value="ECO:0007669"/>
    <property type="project" value="UniProtKB-SubCell"/>
</dbReference>
<dbReference type="GO" id="GO:0016432">
    <property type="term" value="F:tRNA-uridine aminocarboxypropyltransferase activity"/>
    <property type="evidence" value="ECO:0007669"/>
    <property type="project" value="UniProtKB-EC"/>
</dbReference>
<dbReference type="Pfam" id="PF03942">
    <property type="entry name" value="DTW"/>
    <property type="match status" value="1"/>
</dbReference>
<dbReference type="EC" id="2.5.1.25" evidence="2"/>
<dbReference type="GO" id="GO:0006400">
    <property type="term" value="P:tRNA modification"/>
    <property type="evidence" value="ECO:0007669"/>
    <property type="project" value="TreeGrafter"/>
</dbReference>
<keyword evidence="3" id="KW-0808">Transferase</keyword>
<keyword evidence="4" id="KW-0949">S-adenosyl-L-methionine</keyword>
<comment type="similarity">
    <text evidence="8">Belongs to the TDD superfamily. DTWD1 family.</text>
</comment>
<dbReference type="KEGG" id="bdr:105227751"/>
<comment type="function">
    <text evidence="7">Catalyzes the formation of 3-(3-amino-3-carboxypropyl)uridine (acp3U) at position 20 in the D-loop of several cytoplasmic tRNAs (acp3U(20)).</text>
</comment>
<keyword evidence="6" id="KW-0539">Nucleus</keyword>
<keyword evidence="5" id="KW-0819">tRNA processing</keyword>
<dbReference type="Proteomes" id="UP001652620">
    <property type="component" value="Chromosome 3"/>
</dbReference>
<dbReference type="EMBL" id="GAKP01004787">
    <property type="protein sequence ID" value="JAC54165.1"/>
    <property type="molecule type" value="Transcribed_RNA"/>
</dbReference>
<evidence type="ECO:0000259" key="12">
    <source>
        <dbReference type="SMART" id="SM01144"/>
    </source>
</evidence>
<name>A0A034WJ60_BACDO</name>
<comment type="subcellular location">
    <subcellularLocation>
        <location evidence="1">Nucleus</location>
    </subcellularLocation>
</comment>
<dbReference type="AlphaFoldDB" id="A0A034WJ60"/>
<comment type="catalytic activity">
    <reaction evidence="11">
        <text>a uridine in tRNA + S-adenosyl-L-methionine = a 3-[(3S)-3-amino-3-carboxypropyl]uridine in tRNA + S-methyl-5'-thioadenosine + H(+)</text>
        <dbReference type="Rhea" id="RHEA:62432"/>
        <dbReference type="Rhea" id="RHEA-COMP:13339"/>
        <dbReference type="Rhea" id="RHEA-COMP:16092"/>
        <dbReference type="ChEBI" id="CHEBI:15378"/>
        <dbReference type="ChEBI" id="CHEBI:17509"/>
        <dbReference type="ChEBI" id="CHEBI:59789"/>
        <dbReference type="ChEBI" id="CHEBI:65315"/>
        <dbReference type="ChEBI" id="CHEBI:82930"/>
        <dbReference type="EC" id="2.5.1.25"/>
    </reaction>
</comment>
<reference evidence="15" key="2">
    <citation type="submission" date="2025-04" db="UniProtKB">
        <authorList>
            <consortium name="RefSeq"/>
        </authorList>
    </citation>
    <scope>IDENTIFICATION</scope>
    <source>
        <strain evidence="15">Punador</strain>
    </source>
</reference>
<evidence type="ECO:0000256" key="4">
    <source>
        <dbReference type="ARBA" id="ARBA00022691"/>
    </source>
</evidence>
<evidence type="ECO:0000256" key="5">
    <source>
        <dbReference type="ARBA" id="ARBA00022694"/>
    </source>
</evidence>
<evidence type="ECO:0000256" key="7">
    <source>
        <dbReference type="ARBA" id="ARBA00037050"/>
    </source>
</evidence>
<gene>
    <name evidence="13" type="primary">DTWD1</name>
    <name evidence="15" type="synonym">LOC105227751</name>
</gene>
<evidence type="ECO:0000256" key="10">
    <source>
        <dbReference type="ARBA" id="ARBA00042508"/>
    </source>
</evidence>
<accession>A0A034WJ60</accession>
<evidence type="ECO:0000313" key="13">
    <source>
        <dbReference type="EMBL" id="JAC54165.1"/>
    </source>
</evidence>
<proteinExistence type="inferred from homology"/>
<dbReference type="RefSeq" id="XP_011205554.1">
    <property type="nucleotide sequence ID" value="XM_011207252.3"/>
</dbReference>
<keyword evidence="14" id="KW-1185">Reference proteome</keyword>
<dbReference type="InterPro" id="IPR005636">
    <property type="entry name" value="DTW"/>
</dbReference>
<sequence>MTHPLENVVSTPRKYPFAKMRLDDTHQLDAIEGRFTCTQCNRSRKFYCYNCYVPVGNVGDFIPHVEIPIDIDIIKHKKEIDGKSTSAHAAVLAKDRVHVYAYPDMPDYSKMDGVILIFPSAKSLTVPQLFNQRVRLKTENNYGLPKGHNIGTMLRWRIDEIKDEPEEGEEYTDKVYTYDNLPVKRAIFIDSTWNQSRGIYKDERLKGLPTVVLQNRFSQFWRHQRGSPRWYLATVEAVHQFLLEVHVNAWGLNRQYRGLDNLEIGQGFYETARLVDTEATNVARDAPYNGQYDNLLFFFANMYDIIHKYYDHNQLKSYRRPI</sequence>
<dbReference type="GeneID" id="105227751"/>
<dbReference type="PANTHER" id="PTHR15627">
    <property type="entry name" value="NATURAL KILLER CELL-SPECIFIC ANTIGEN KLIP1"/>
    <property type="match status" value="1"/>
</dbReference>
<dbReference type="OrthoDB" id="3173at2759"/>
<feature type="domain" description="DTW" evidence="12">
    <location>
        <begin position="44"/>
        <end position="311"/>
    </location>
</feature>
<dbReference type="SMART" id="SM01144">
    <property type="entry name" value="DTW"/>
    <property type="match status" value="1"/>
</dbReference>
<evidence type="ECO:0000256" key="3">
    <source>
        <dbReference type="ARBA" id="ARBA00022679"/>
    </source>
</evidence>
<dbReference type="InterPro" id="IPR051521">
    <property type="entry name" value="tRNA_Mod/Golgi_Maint"/>
</dbReference>
<evidence type="ECO:0000256" key="9">
    <source>
        <dbReference type="ARBA" id="ARBA00039242"/>
    </source>
</evidence>
<dbReference type="PANTHER" id="PTHR15627:SF8">
    <property type="entry name" value="TRNA-URIDINE AMINOCARBOXYPROPYLTRANSFERASE 1"/>
    <property type="match status" value="1"/>
</dbReference>